<dbReference type="Pfam" id="PF00069">
    <property type="entry name" value="Pkinase"/>
    <property type="match status" value="1"/>
</dbReference>
<dbReference type="GO" id="GO:0004672">
    <property type="term" value="F:protein kinase activity"/>
    <property type="evidence" value="ECO:0007669"/>
    <property type="project" value="InterPro"/>
</dbReference>
<evidence type="ECO:0000259" key="4">
    <source>
        <dbReference type="PROSITE" id="PS50011"/>
    </source>
</evidence>
<dbReference type="SMART" id="SM00220">
    <property type="entry name" value="S_TKc"/>
    <property type="match status" value="1"/>
</dbReference>
<dbReference type="CDD" id="cd14014">
    <property type="entry name" value="STKc_PknB_like"/>
    <property type="match status" value="1"/>
</dbReference>
<protein>
    <submittedName>
        <fullName evidence="5">Protein kinase</fullName>
    </submittedName>
</protein>
<dbReference type="Pfam" id="PF13191">
    <property type="entry name" value="AAA_16"/>
    <property type="match status" value="1"/>
</dbReference>
<dbReference type="InterPro" id="IPR011990">
    <property type="entry name" value="TPR-like_helical_dom_sf"/>
</dbReference>
<feature type="region of interest" description="Disordered" evidence="3">
    <location>
        <begin position="830"/>
        <end position="854"/>
    </location>
</feature>
<evidence type="ECO:0000256" key="1">
    <source>
        <dbReference type="ARBA" id="ARBA00022741"/>
    </source>
</evidence>
<evidence type="ECO:0000313" key="6">
    <source>
        <dbReference type="Proteomes" id="UP000075260"/>
    </source>
</evidence>
<feature type="domain" description="Protein kinase" evidence="4">
    <location>
        <begin position="11"/>
        <end position="271"/>
    </location>
</feature>
<name>A0A150QFS6_SORCE</name>
<evidence type="ECO:0000313" key="5">
    <source>
        <dbReference type="EMBL" id="KYF66790.1"/>
    </source>
</evidence>
<dbReference type="Gene3D" id="1.25.40.10">
    <property type="entry name" value="Tetratricopeptide repeat domain"/>
    <property type="match status" value="1"/>
</dbReference>
<dbReference type="Proteomes" id="UP000075260">
    <property type="component" value="Unassembled WGS sequence"/>
</dbReference>
<dbReference type="InterPro" id="IPR011009">
    <property type="entry name" value="Kinase-like_dom_sf"/>
</dbReference>
<dbReference type="Gene3D" id="1.10.510.10">
    <property type="entry name" value="Transferase(Phosphotransferase) domain 1"/>
    <property type="match status" value="1"/>
</dbReference>
<sequence>MLAGDLVGNRFEIEGHATAGGMAQIFRARDRLTGEPVALKVLQRRGLQETHRFLREAHALAALRHPGIVGYVAHGTTEGGDPYLAMQWLSGETLAERFLREPLTVPESLALGVRIASTLGALHRLGIVHRDLKPSNLLLVGGSVDEVTLLDFGVAHVVEAGQELTMPGVMLGTPGYMAPEQARGEVAIDARADVFALGCVLYRCLTGRPPFVGNDSLSVLVKVLLEEPPRLRELRGEIPAAIDDLVFRMLAKSPRDRPRDGAAVATELSSLGDLAPGSRRVPLPLGGPTPELTTGERRMICLLLARDGALDSDATRSEGEDALRVRALSALAERHQGRLEIIESRSPVVVLSGAVAPTDLATRGARCALAMQVLLGGAPVALVSGRTEISARSPIGKLIDQAAALLAGDAARPGVVRIDEVTAGLLGARFDVGADDAGHLLRGERDDLEAVPRLLGKPTPCVGRDRELSLLEATFVQCIEEQTPSAVLVTAPAGLGKSRLRSELLRRLRARGEPMEVWIARGDPMSAGAAFGLLAQVLRRALGVADGAPAAAVQRRIRERLARHGEDGERMAPFLGEIVGAPFPDEASEALRAARRSSMLMGDQLHLVWEEFLRAECAAQPVLLVLEDMHWGDLPTVAMINSALRNLRDAPFMVLALGRPEVREMFPKLWAGRGVQEIELTGLSRRASERLVRQALGSAVPEDAVATLVERADGNAFFLEEQIRAAADGRGAALPETVLAMVQARLEALDPEARRVLRAASVFGQSFRSRGVAALLGGADAEVADRLAELVEREVIVPRRQPGRGGARGAGLLSSTSACGIAADADGAAREASPACDGDALEQGPPSQAGADEPEHSFRHGLVREAAYGALTDYDRQLGHRLAGEWLEGEGKGDAAELAEHFERGAEPGRAAAWYRRAAEQALRGNDLLAAIGHAGRGLACGASGAEAGGLLLVEAEARVWRGDFAAAEERSLAAAALFEPGSPPWYSAVTEVIMAAGKQGALDRVESWVTAARGASPQGGALTRRDICLVEGALWLVFGGRYAAADGIIEALERSEGEGRSLDVEVLARLYEARAIRAMTSGDPGACLEGIEAALAVFERSGDRRNACSLRVNLGAITMELGDYEGAEAALRSALRAAEQMELTDLAAFARSNLGSVRIARGDIDEARRLEAEAIATFQRLGDPRAEGVARAYLAKAALLTGDLAAAEDEARAAAELLQSAPPLRAAAWALSARVLLRKGRADEALALSGEALSLLESLGAVEEGESLIRLVRAEALFASGQRAEAFAAIAKARRSVLTRAAQISNPRYRDRFLSALDNGETLALAARWLGDHEST</sequence>
<gene>
    <name evidence="5" type="ORF">BE15_31170</name>
</gene>
<dbReference type="PANTHER" id="PTHR16305">
    <property type="entry name" value="TESTICULAR SOLUBLE ADENYLYL CYCLASE"/>
    <property type="match status" value="1"/>
</dbReference>
<dbReference type="PROSITE" id="PS50011">
    <property type="entry name" value="PROTEIN_KINASE_DOM"/>
    <property type="match status" value="1"/>
</dbReference>
<dbReference type="EMBL" id="JEMA01000711">
    <property type="protein sequence ID" value="KYF66790.1"/>
    <property type="molecule type" value="Genomic_DNA"/>
</dbReference>
<evidence type="ECO:0000256" key="2">
    <source>
        <dbReference type="ARBA" id="ARBA00022840"/>
    </source>
</evidence>
<dbReference type="PANTHER" id="PTHR16305:SF28">
    <property type="entry name" value="GUANYLATE CYCLASE DOMAIN-CONTAINING PROTEIN"/>
    <property type="match status" value="1"/>
</dbReference>
<dbReference type="Gene3D" id="3.30.200.20">
    <property type="entry name" value="Phosphorylase Kinase, domain 1"/>
    <property type="match status" value="1"/>
</dbReference>
<dbReference type="PROSITE" id="PS00108">
    <property type="entry name" value="PROTEIN_KINASE_ST"/>
    <property type="match status" value="1"/>
</dbReference>
<dbReference type="GO" id="GO:0004016">
    <property type="term" value="F:adenylate cyclase activity"/>
    <property type="evidence" value="ECO:0007669"/>
    <property type="project" value="TreeGrafter"/>
</dbReference>
<dbReference type="RefSeq" id="WP_061610293.1">
    <property type="nucleotide sequence ID" value="NZ_JEMA01000711.1"/>
</dbReference>
<keyword evidence="1" id="KW-0547">Nucleotide-binding</keyword>
<dbReference type="InterPro" id="IPR041664">
    <property type="entry name" value="AAA_16"/>
</dbReference>
<keyword evidence="2" id="KW-0067">ATP-binding</keyword>
<dbReference type="SUPFAM" id="SSF48452">
    <property type="entry name" value="TPR-like"/>
    <property type="match status" value="1"/>
</dbReference>
<comment type="caution">
    <text evidence="5">The sequence shown here is derived from an EMBL/GenBank/DDBJ whole genome shotgun (WGS) entry which is preliminary data.</text>
</comment>
<dbReference type="InterPro" id="IPR000719">
    <property type="entry name" value="Prot_kinase_dom"/>
</dbReference>
<dbReference type="SUPFAM" id="SSF56112">
    <property type="entry name" value="Protein kinase-like (PK-like)"/>
    <property type="match status" value="1"/>
</dbReference>
<keyword evidence="5" id="KW-0808">Transferase</keyword>
<keyword evidence="5" id="KW-0418">Kinase</keyword>
<dbReference type="GO" id="GO:0005524">
    <property type="term" value="F:ATP binding"/>
    <property type="evidence" value="ECO:0007669"/>
    <property type="project" value="UniProtKB-KW"/>
</dbReference>
<dbReference type="InterPro" id="IPR008271">
    <property type="entry name" value="Ser/Thr_kinase_AS"/>
</dbReference>
<organism evidence="5 6">
    <name type="scientific">Sorangium cellulosum</name>
    <name type="common">Polyangium cellulosum</name>
    <dbReference type="NCBI Taxonomy" id="56"/>
    <lineage>
        <taxon>Bacteria</taxon>
        <taxon>Pseudomonadati</taxon>
        <taxon>Myxococcota</taxon>
        <taxon>Polyangia</taxon>
        <taxon>Polyangiales</taxon>
        <taxon>Polyangiaceae</taxon>
        <taxon>Sorangium</taxon>
    </lineage>
</organism>
<dbReference type="SUPFAM" id="SSF52540">
    <property type="entry name" value="P-loop containing nucleoside triphosphate hydrolases"/>
    <property type="match status" value="1"/>
</dbReference>
<proteinExistence type="predicted"/>
<reference evidence="5 6" key="1">
    <citation type="submission" date="2014-02" db="EMBL/GenBank/DDBJ databases">
        <title>The small core and large imbalanced accessory genome model reveals a collaborative survival strategy of Sorangium cellulosum strains in nature.</title>
        <authorList>
            <person name="Han K."/>
            <person name="Peng R."/>
            <person name="Blom J."/>
            <person name="Li Y.-Z."/>
        </authorList>
    </citation>
    <scope>NUCLEOTIDE SEQUENCE [LARGE SCALE GENOMIC DNA]</scope>
    <source>
        <strain evidence="5 6">So0008-312</strain>
    </source>
</reference>
<dbReference type="GO" id="GO:0005737">
    <property type="term" value="C:cytoplasm"/>
    <property type="evidence" value="ECO:0007669"/>
    <property type="project" value="TreeGrafter"/>
</dbReference>
<dbReference type="InterPro" id="IPR027417">
    <property type="entry name" value="P-loop_NTPase"/>
</dbReference>
<accession>A0A150QFS6</accession>
<dbReference type="OrthoDB" id="5476413at2"/>
<evidence type="ECO:0000256" key="3">
    <source>
        <dbReference type="SAM" id="MobiDB-lite"/>
    </source>
</evidence>